<evidence type="ECO:0000256" key="3">
    <source>
        <dbReference type="ARBA" id="ARBA00023141"/>
    </source>
</evidence>
<proteinExistence type="predicted"/>
<dbReference type="NCBIfam" id="NF005556">
    <property type="entry name" value="PRK07226.1"/>
    <property type="match status" value="1"/>
</dbReference>
<accession>A0A4Y8IMC8</accession>
<evidence type="ECO:0000256" key="2">
    <source>
        <dbReference type="ARBA" id="ARBA00022679"/>
    </source>
</evidence>
<dbReference type="SMART" id="SM01133">
    <property type="entry name" value="DeoC"/>
    <property type="match status" value="1"/>
</dbReference>
<feature type="active site" description="Schiff-base intermediate with dihydroxyacetone-P" evidence="6">
    <location>
        <position position="176"/>
    </location>
</feature>
<dbReference type="EC" id="2.2.1.10" evidence="5"/>
<dbReference type="OrthoDB" id="5915071at2"/>
<dbReference type="AlphaFoldDB" id="A0A4Y8IMC8"/>
<gene>
    <name evidence="7" type="ORF">E3U55_08615</name>
</gene>
<reference evidence="7 8" key="1">
    <citation type="submission" date="2019-03" db="EMBL/GenBank/DDBJ databases">
        <authorList>
            <person name="He R.-H."/>
        </authorList>
    </citation>
    <scope>NUCLEOTIDE SEQUENCE [LARGE SCALE GENOMIC DNA]</scope>
    <source>
        <strain evidence="8">SH 714</strain>
    </source>
</reference>
<dbReference type="InterPro" id="IPR010210">
    <property type="entry name" value="ADH_synthase"/>
</dbReference>
<dbReference type="PANTHER" id="PTHR47916:SF1">
    <property type="entry name" value="3-HYDROXY-5-PHOSPHONOOXYPENTANE-2,4-DIONE THIOLASE"/>
    <property type="match status" value="1"/>
</dbReference>
<evidence type="ECO:0000256" key="4">
    <source>
        <dbReference type="ARBA" id="ARBA00023270"/>
    </source>
</evidence>
<dbReference type="NCBIfam" id="TIGR01949">
    <property type="entry name" value="ADH_synth"/>
    <property type="match status" value="1"/>
</dbReference>
<dbReference type="Pfam" id="PF01791">
    <property type="entry name" value="DeoC"/>
    <property type="match status" value="1"/>
</dbReference>
<dbReference type="SUPFAM" id="SSF51569">
    <property type="entry name" value="Aldolase"/>
    <property type="match status" value="1"/>
</dbReference>
<dbReference type="GO" id="GO:0009073">
    <property type="term" value="P:aromatic amino acid family biosynthetic process"/>
    <property type="evidence" value="ECO:0007669"/>
    <property type="project" value="UniProtKB-KW"/>
</dbReference>
<feature type="active site" description="Proton donor" evidence="6">
    <location>
        <position position="145"/>
    </location>
</feature>
<dbReference type="InterPro" id="IPR041720">
    <property type="entry name" value="FbaB-like"/>
</dbReference>
<dbReference type="InterPro" id="IPR050456">
    <property type="entry name" value="DeoC/FbaB_aldolase"/>
</dbReference>
<protein>
    <recommendedName>
        <fullName evidence="5">2-amino-3,7-dideoxy-D-threo-hept-6-ulosonate synthase</fullName>
        <ecNumber evidence="5">2.2.1.10</ecNumber>
    </recommendedName>
</protein>
<sequence length="269" mass="29264">MKGKDIRLKRLYKHSDKLFVVAMDHGITMGPIEGIVDIKAAAKAVYDGYADAIVVHKGLVRDLADIDSPSLGEIMVHLSASTNLSQESNRKELVSTVEHAIRIGASAISVHVNLGSEHEGHMLQHLGMVAEECDQWGMPLLAMMYVRDGNPENEFDAGKIKHAARIAEELGADIVKVNYSGDPESFREVTSSVNIPVVIAGGSKLDSHYDFLAMVADAIQSGAGGVSIGRNVYQSKNPTLVAKQLRYIMDNKLTREEIQGFLDQGDLIL</sequence>
<keyword evidence="1" id="KW-0028">Amino-acid biosynthesis</keyword>
<comment type="caution">
    <text evidence="7">The sequence shown here is derived from an EMBL/GenBank/DDBJ whole genome shotgun (WGS) entry which is preliminary data.</text>
</comment>
<dbReference type="Gene3D" id="3.20.20.70">
    <property type="entry name" value="Aldolase class I"/>
    <property type="match status" value="1"/>
</dbReference>
<evidence type="ECO:0000256" key="6">
    <source>
        <dbReference type="PIRSR" id="PIRSR038992-1"/>
    </source>
</evidence>
<keyword evidence="4" id="KW-0704">Schiff base</keyword>
<evidence type="ECO:0000313" key="8">
    <source>
        <dbReference type="Proteomes" id="UP000297975"/>
    </source>
</evidence>
<keyword evidence="3" id="KW-0057">Aromatic amino acid biosynthesis</keyword>
<dbReference type="GO" id="GO:0016836">
    <property type="term" value="F:hydro-lyase activity"/>
    <property type="evidence" value="ECO:0007669"/>
    <property type="project" value="InterPro"/>
</dbReference>
<dbReference type="Proteomes" id="UP000297975">
    <property type="component" value="Unassembled WGS sequence"/>
</dbReference>
<dbReference type="RefSeq" id="WP_134340033.1">
    <property type="nucleotide sequence ID" value="NZ_SOPW01000008.1"/>
</dbReference>
<dbReference type="PIRSF" id="PIRSF038992">
    <property type="entry name" value="Aldolase_Ia"/>
    <property type="match status" value="1"/>
</dbReference>
<dbReference type="InterPro" id="IPR002915">
    <property type="entry name" value="DeoC/FbaB/LacD_aldolase"/>
</dbReference>
<keyword evidence="2" id="KW-0808">Transferase</keyword>
<dbReference type="CDD" id="cd00958">
    <property type="entry name" value="DhnA"/>
    <property type="match status" value="1"/>
</dbReference>
<name>A0A4Y8IMC8_9BACI</name>
<organism evidence="7 8">
    <name type="scientific">Filobacillus milosensis</name>
    <dbReference type="NCBI Taxonomy" id="94137"/>
    <lineage>
        <taxon>Bacteria</taxon>
        <taxon>Bacillati</taxon>
        <taxon>Bacillota</taxon>
        <taxon>Bacilli</taxon>
        <taxon>Bacillales</taxon>
        <taxon>Bacillaceae</taxon>
        <taxon>Filobacillus</taxon>
    </lineage>
</organism>
<evidence type="ECO:0000313" key="7">
    <source>
        <dbReference type="EMBL" id="TFB21368.1"/>
    </source>
</evidence>
<keyword evidence="8" id="KW-1185">Reference proteome</keyword>
<dbReference type="EMBL" id="SOPW01000008">
    <property type="protein sequence ID" value="TFB21368.1"/>
    <property type="molecule type" value="Genomic_DNA"/>
</dbReference>
<dbReference type="PANTHER" id="PTHR47916">
    <property type="entry name" value="FRUCTOSE-BISPHOSPHATE ALDOLASE CLASS 1"/>
    <property type="match status" value="1"/>
</dbReference>
<dbReference type="GO" id="GO:0004332">
    <property type="term" value="F:fructose-bisphosphate aldolase activity"/>
    <property type="evidence" value="ECO:0007669"/>
    <property type="project" value="InterPro"/>
</dbReference>
<dbReference type="InterPro" id="IPR013785">
    <property type="entry name" value="Aldolase_TIM"/>
</dbReference>
<dbReference type="GO" id="GO:0016740">
    <property type="term" value="F:transferase activity"/>
    <property type="evidence" value="ECO:0007669"/>
    <property type="project" value="UniProtKB-KW"/>
</dbReference>
<evidence type="ECO:0000256" key="5">
    <source>
        <dbReference type="NCBIfam" id="TIGR01949"/>
    </source>
</evidence>
<keyword evidence="7" id="KW-0456">Lyase</keyword>
<evidence type="ECO:0000256" key="1">
    <source>
        <dbReference type="ARBA" id="ARBA00022605"/>
    </source>
</evidence>
<dbReference type="GO" id="GO:0008652">
    <property type="term" value="P:amino acid biosynthetic process"/>
    <property type="evidence" value="ECO:0007669"/>
    <property type="project" value="UniProtKB-KW"/>
</dbReference>